<dbReference type="PROSITE" id="PS51831">
    <property type="entry name" value="HD"/>
    <property type="match status" value="1"/>
</dbReference>
<dbReference type="InterPro" id="IPR005249">
    <property type="entry name" value="YqeK"/>
</dbReference>
<dbReference type="KEGG" id="ceu:A7L45_15200"/>
<dbReference type="AlphaFoldDB" id="A0A1J0GK68"/>
<evidence type="ECO:0000256" key="1">
    <source>
        <dbReference type="ARBA" id="ARBA00012506"/>
    </source>
</evidence>
<evidence type="ECO:0000256" key="4">
    <source>
        <dbReference type="ARBA" id="ARBA00022801"/>
    </source>
</evidence>
<evidence type="ECO:0000256" key="3">
    <source>
        <dbReference type="ARBA" id="ARBA00022741"/>
    </source>
</evidence>
<dbReference type="Gene3D" id="1.10.3210.10">
    <property type="entry name" value="Hypothetical protein af1432"/>
    <property type="match status" value="1"/>
</dbReference>
<dbReference type="Proteomes" id="UP000182569">
    <property type="component" value="Chromosome"/>
</dbReference>
<dbReference type="PANTHER" id="PTHR35795:SF1">
    <property type="entry name" value="BIS(5'-NUCLEOSYL)-TETRAPHOSPHATASE, SYMMETRICAL"/>
    <property type="match status" value="1"/>
</dbReference>
<dbReference type="SMART" id="SM00471">
    <property type="entry name" value="HDc"/>
    <property type="match status" value="1"/>
</dbReference>
<dbReference type="STRING" id="1552.A7L45_15200"/>
<keyword evidence="9" id="KW-1185">Reference proteome</keyword>
<evidence type="ECO:0000313" key="8">
    <source>
        <dbReference type="EMBL" id="APC41328.1"/>
    </source>
</evidence>
<dbReference type="GO" id="GO:0046872">
    <property type="term" value="F:metal ion binding"/>
    <property type="evidence" value="ECO:0007669"/>
    <property type="project" value="UniProtKB-KW"/>
</dbReference>
<comment type="catalytic activity">
    <reaction evidence="6">
        <text>P(1),P(4)-bis(5'-adenosyl) tetraphosphate + H2O = 2 ADP + 2 H(+)</text>
        <dbReference type="Rhea" id="RHEA:24252"/>
        <dbReference type="ChEBI" id="CHEBI:15377"/>
        <dbReference type="ChEBI" id="CHEBI:15378"/>
        <dbReference type="ChEBI" id="CHEBI:58141"/>
        <dbReference type="ChEBI" id="CHEBI:456216"/>
        <dbReference type="EC" id="3.6.1.41"/>
    </reaction>
</comment>
<dbReference type="GO" id="GO:0000166">
    <property type="term" value="F:nucleotide binding"/>
    <property type="evidence" value="ECO:0007669"/>
    <property type="project" value="UniProtKB-KW"/>
</dbReference>
<dbReference type="CDD" id="cd00077">
    <property type="entry name" value="HDc"/>
    <property type="match status" value="1"/>
</dbReference>
<sequence length="194" mass="22491">MWNEKEILDYIKKNLKESRFKHSVSVSKTAIELATIYGQNIEKARIAGLVHDCAKNLADEQLIKMATDHNIELDEVSRQSPQIIHGLVGSIIARDVMEIHDKDILNSIKYHTTGRRDMSILEKIIFISDYIEPLRTFNGKDEVRRLSKVNLDVAVILCLENTIKYVISQKRLLHIDTIYARNYLLSEKSRRKDE</sequence>
<evidence type="ECO:0000256" key="2">
    <source>
        <dbReference type="ARBA" id="ARBA00022723"/>
    </source>
</evidence>
<name>A0A1J0GK68_9CLOT</name>
<keyword evidence="5" id="KW-0408">Iron</keyword>
<keyword evidence="4 8" id="KW-0378">Hydrolase</keyword>
<dbReference type="InterPro" id="IPR051094">
    <property type="entry name" value="Diverse_Catalytic_Enzymes"/>
</dbReference>
<evidence type="ECO:0000259" key="7">
    <source>
        <dbReference type="PROSITE" id="PS51831"/>
    </source>
</evidence>
<feature type="domain" description="HD" evidence="7">
    <location>
        <begin position="19"/>
        <end position="134"/>
    </location>
</feature>
<reference evidence="9" key="1">
    <citation type="journal article" date="2016" name="Front. Microbiol.">
        <title>Complete Genome Sequence of Clostridium estertheticum DSM 8809, a Microbe Identified in Spoiled Vacuum Packed Beef.</title>
        <authorList>
            <person name="Yu Z."/>
            <person name="Gunn L."/>
            <person name="Brennan E."/>
            <person name="Reid R."/>
            <person name="Wall P.G."/>
            <person name="Gaora O.P."/>
            <person name="Hurley D."/>
            <person name="Bolton D."/>
            <person name="Fanning S."/>
        </authorList>
    </citation>
    <scope>NUCLEOTIDE SEQUENCE [LARGE SCALE GENOMIC DNA]</scope>
    <source>
        <strain evidence="9">DSM 8809</strain>
    </source>
</reference>
<gene>
    <name evidence="8" type="ORF">A7L45_15200</name>
</gene>
<organism evidence="8 9">
    <name type="scientific">Clostridium estertheticum subsp. estertheticum</name>
    <dbReference type="NCBI Taxonomy" id="1552"/>
    <lineage>
        <taxon>Bacteria</taxon>
        <taxon>Bacillati</taxon>
        <taxon>Bacillota</taxon>
        <taxon>Clostridia</taxon>
        <taxon>Eubacteriales</taxon>
        <taxon>Clostridiaceae</taxon>
        <taxon>Clostridium</taxon>
    </lineage>
</organism>
<evidence type="ECO:0000256" key="6">
    <source>
        <dbReference type="ARBA" id="ARBA00049417"/>
    </source>
</evidence>
<dbReference type="NCBIfam" id="TIGR00488">
    <property type="entry name" value="bis(5'-nucleosyl)-tetraphosphatase (symmetrical) YqeK"/>
    <property type="match status" value="1"/>
</dbReference>
<keyword evidence="2" id="KW-0479">Metal-binding</keyword>
<dbReference type="OrthoDB" id="5295945at2"/>
<keyword evidence="3" id="KW-0547">Nucleotide-binding</keyword>
<dbReference type="RefSeq" id="WP_071613624.1">
    <property type="nucleotide sequence ID" value="NZ_CP015756.1"/>
</dbReference>
<accession>A0A1J0GK68</accession>
<dbReference type="PANTHER" id="PTHR35795">
    <property type="entry name" value="SLR1885 PROTEIN"/>
    <property type="match status" value="1"/>
</dbReference>
<dbReference type="Pfam" id="PF01966">
    <property type="entry name" value="HD"/>
    <property type="match status" value="1"/>
</dbReference>
<dbReference type="InterPro" id="IPR006674">
    <property type="entry name" value="HD_domain"/>
</dbReference>
<proteinExistence type="predicted"/>
<dbReference type="GO" id="GO:0008803">
    <property type="term" value="F:bis(5'-nucleosyl)-tetraphosphatase (symmetrical) activity"/>
    <property type="evidence" value="ECO:0007669"/>
    <property type="project" value="UniProtKB-EC"/>
</dbReference>
<dbReference type="EC" id="3.6.1.41" evidence="1"/>
<protein>
    <recommendedName>
        <fullName evidence="1">bis(5'-nucleosyl)-tetraphosphatase (symmetrical)</fullName>
        <ecNumber evidence="1">3.6.1.41</ecNumber>
    </recommendedName>
</protein>
<dbReference type="EMBL" id="CP015756">
    <property type="protein sequence ID" value="APC41328.1"/>
    <property type="molecule type" value="Genomic_DNA"/>
</dbReference>
<dbReference type="InterPro" id="IPR003607">
    <property type="entry name" value="HD/PDEase_dom"/>
</dbReference>
<dbReference type="SUPFAM" id="SSF109604">
    <property type="entry name" value="HD-domain/PDEase-like"/>
    <property type="match status" value="1"/>
</dbReference>
<evidence type="ECO:0000313" key="9">
    <source>
        <dbReference type="Proteomes" id="UP000182569"/>
    </source>
</evidence>
<evidence type="ECO:0000256" key="5">
    <source>
        <dbReference type="ARBA" id="ARBA00023004"/>
    </source>
</evidence>